<dbReference type="InterPro" id="IPR029069">
    <property type="entry name" value="HotDog_dom_sf"/>
</dbReference>
<dbReference type="OrthoDB" id="9808429at2"/>
<dbReference type="Proteomes" id="UP000199227">
    <property type="component" value="Unassembled WGS sequence"/>
</dbReference>
<keyword evidence="2 4" id="KW-0378">Hydrolase</keyword>
<evidence type="ECO:0000256" key="1">
    <source>
        <dbReference type="ARBA" id="ARBA00005953"/>
    </source>
</evidence>
<dbReference type="CDD" id="cd00586">
    <property type="entry name" value="4HBT"/>
    <property type="match status" value="1"/>
</dbReference>
<feature type="domain" description="Thioesterase" evidence="3">
    <location>
        <begin position="14"/>
        <end position="92"/>
    </location>
</feature>
<dbReference type="InterPro" id="IPR006684">
    <property type="entry name" value="YbgC/YbaW"/>
</dbReference>
<dbReference type="SUPFAM" id="SSF54637">
    <property type="entry name" value="Thioesterase/thiol ester dehydrase-isomerase"/>
    <property type="match status" value="1"/>
</dbReference>
<dbReference type="STRING" id="223786.SAMN05216234_14216"/>
<proteinExistence type="inferred from homology"/>
<dbReference type="Pfam" id="PF03061">
    <property type="entry name" value="4HBT"/>
    <property type="match status" value="1"/>
</dbReference>
<organism evidence="4 5">
    <name type="scientific">Hydrogenimonas thermophila</name>
    <dbReference type="NCBI Taxonomy" id="223786"/>
    <lineage>
        <taxon>Bacteria</taxon>
        <taxon>Pseudomonadati</taxon>
        <taxon>Campylobacterota</taxon>
        <taxon>Epsilonproteobacteria</taxon>
        <taxon>Campylobacterales</taxon>
        <taxon>Hydrogenimonadaceae</taxon>
        <taxon>Hydrogenimonas</taxon>
    </lineage>
</organism>
<evidence type="ECO:0000313" key="4">
    <source>
        <dbReference type="EMBL" id="SFP80435.1"/>
    </source>
</evidence>
<name>A0A1I5TBL2_9BACT</name>
<dbReference type="EMBL" id="FOXB01000042">
    <property type="protein sequence ID" value="SFP80435.1"/>
    <property type="molecule type" value="Genomic_DNA"/>
</dbReference>
<dbReference type="Gene3D" id="3.10.129.10">
    <property type="entry name" value="Hotdog Thioesterase"/>
    <property type="match status" value="1"/>
</dbReference>
<evidence type="ECO:0000313" key="5">
    <source>
        <dbReference type="Proteomes" id="UP000199227"/>
    </source>
</evidence>
<gene>
    <name evidence="4" type="ORF">SAMN05216234_14216</name>
</gene>
<keyword evidence="5" id="KW-1185">Reference proteome</keyword>
<dbReference type="NCBIfam" id="TIGR00051">
    <property type="entry name" value="YbgC/FadM family acyl-CoA thioesterase"/>
    <property type="match status" value="1"/>
</dbReference>
<evidence type="ECO:0000256" key="2">
    <source>
        <dbReference type="ARBA" id="ARBA00022801"/>
    </source>
</evidence>
<dbReference type="PANTHER" id="PTHR31793:SF37">
    <property type="entry name" value="ACYL-COA THIOESTER HYDROLASE YBGC"/>
    <property type="match status" value="1"/>
</dbReference>
<accession>A0A1I5TBL2</accession>
<dbReference type="InterPro" id="IPR006683">
    <property type="entry name" value="Thioestr_dom"/>
</dbReference>
<protein>
    <submittedName>
        <fullName evidence="4">Acyl-CoA thioester hydrolase</fullName>
    </submittedName>
</protein>
<evidence type="ECO:0000259" key="3">
    <source>
        <dbReference type="Pfam" id="PF03061"/>
    </source>
</evidence>
<comment type="similarity">
    <text evidence="1">Belongs to the 4-hydroxybenzoyl-CoA thioesterase family.</text>
</comment>
<reference evidence="4 5" key="1">
    <citation type="submission" date="2016-10" db="EMBL/GenBank/DDBJ databases">
        <authorList>
            <person name="de Groot N.N."/>
        </authorList>
    </citation>
    <scope>NUCLEOTIDE SEQUENCE [LARGE SCALE GENOMIC DNA]</scope>
    <source>
        <strain evidence="4 5">EP1-55-1</strain>
    </source>
</reference>
<sequence length="125" mass="14463">MKIRVYYEDTDAAGIVYYANYLKFCERARSELFFSNGLTPQSEKGYFVVKSIEANYIQPAMLGDTVIVETEMIEKKAASIVLIQQVKRDETLLFEMKIRLAYLQDGKPAKIPLQINELISLWQKQ</sequence>
<dbReference type="AlphaFoldDB" id="A0A1I5TBL2"/>
<dbReference type="InterPro" id="IPR050563">
    <property type="entry name" value="4-hydroxybenzoyl-CoA_TE"/>
</dbReference>
<dbReference type="PIRSF" id="PIRSF003230">
    <property type="entry name" value="YbgC"/>
    <property type="match status" value="1"/>
</dbReference>
<dbReference type="GO" id="GO:0047617">
    <property type="term" value="F:fatty acyl-CoA hydrolase activity"/>
    <property type="evidence" value="ECO:0007669"/>
    <property type="project" value="TreeGrafter"/>
</dbReference>
<dbReference type="RefSeq" id="WP_092913737.1">
    <property type="nucleotide sequence ID" value="NZ_FOXB01000042.1"/>
</dbReference>
<dbReference type="PANTHER" id="PTHR31793">
    <property type="entry name" value="4-HYDROXYBENZOYL-COA THIOESTERASE FAMILY MEMBER"/>
    <property type="match status" value="1"/>
</dbReference>